<evidence type="ECO:0000313" key="7">
    <source>
        <dbReference type="RefSeq" id="XP_013400844.1"/>
    </source>
</evidence>
<evidence type="ECO:0000256" key="4">
    <source>
        <dbReference type="SAM" id="MobiDB-lite"/>
    </source>
</evidence>
<dbReference type="OMA" id="AKKTMYP"/>
<sequence length="814" mass="91118">MLAATSKVRSGLHLRCVNAAVRKYNDHARYHRSNSAGTGPPGPLGTSKTSAAHKGNHAPCRSVMFMDRKTVTSGKVKFQNADVYILDMEDSVPIDEKDATREAAARFIQQWNLPQPLYVRTSSIGEAHEETVKDFEFLSHQNLTGYVLPKLSYKVELQEYTRLAACQETQKNLPENHFRFFPILETAQGVANCHELVQSGVTRHAIISLGTYDFGNDVQADFVGETMFHAMKDVLLATRAASLPMIWGIYVLLGDFSGLEKLSQKAKEIGCSGGFALTPAQAVILNRVFSRSFREMNHSRDIVHMKENGGINMYYPHHQQSGVMLGPPLFKKAENILRMASLETEYDQVKAQGPHKSAPVQETVALPLEEATNETRTVSLKNKSPGFQQISLPQQTSGQPLFRTTPDLSSFLSKADYDGEHLQPQAAFATASLASKPELFFDDDMARARWAPGNQSKFKRWRRDEPIRTPHELTIDPAISKLWNSSFYCNSLLASSRQFALDCGMEETQPPLQLLMTATIAMAVSSFTEHCRYHLGFQNAQQRRPIKGGETVTATVRVVDVRPTSGGRYDVVTSKHELEDCHGNVLFTVGKKSMFPAGMFPHIGRCPEGDRKPTTKNPMQEMVETQHQLRSHITDGVEPLEQSELYVHRLVKVVESYESRAFCHQFWITNEHHLNSMKFSATDLLVPGPLVTAASLSNTGLDYGYVLYEEILEAKNINRVAMGDMISSLSLILDVRPNPANPALEEVTSRVFGLINIEPEELRELSVPRDVVESAHLKPSEMEKIFINDCPQLFKKVASVTTRRILRPSPTWML</sequence>
<organism evidence="6 7">
    <name type="scientific">Lingula anatina</name>
    <name type="common">Brachiopod</name>
    <name type="synonym">Lingula unguis</name>
    <dbReference type="NCBI Taxonomy" id="7574"/>
    <lineage>
        <taxon>Eukaryota</taxon>
        <taxon>Metazoa</taxon>
        <taxon>Spiralia</taxon>
        <taxon>Lophotrochozoa</taxon>
        <taxon>Brachiopoda</taxon>
        <taxon>Linguliformea</taxon>
        <taxon>Lingulata</taxon>
        <taxon>Lingulida</taxon>
        <taxon>Linguloidea</taxon>
        <taxon>Lingulidae</taxon>
        <taxon>Lingula</taxon>
    </lineage>
</organism>
<dbReference type="PANTHER" id="PTHR32308">
    <property type="entry name" value="LYASE BETA SUBUNIT, PUTATIVE (AFU_ORTHOLOGUE AFUA_4G13030)-RELATED"/>
    <property type="match status" value="1"/>
</dbReference>
<evidence type="ECO:0000256" key="2">
    <source>
        <dbReference type="ARBA" id="ARBA00022723"/>
    </source>
</evidence>
<feature type="domain" description="HpcH/HpaI aldolase/citrate lyase" evidence="5">
    <location>
        <begin position="72"/>
        <end position="278"/>
    </location>
</feature>
<dbReference type="AlphaFoldDB" id="A0A1S3ITI6"/>
<dbReference type="InterPro" id="IPR015813">
    <property type="entry name" value="Pyrv/PenolPyrv_kinase-like_dom"/>
</dbReference>
<dbReference type="GO" id="GO:0006107">
    <property type="term" value="P:oxaloacetate metabolic process"/>
    <property type="evidence" value="ECO:0007669"/>
    <property type="project" value="TreeGrafter"/>
</dbReference>
<keyword evidence="6" id="KW-1185">Reference proteome</keyword>
<dbReference type="InterPro" id="IPR029069">
    <property type="entry name" value="HotDog_dom_sf"/>
</dbReference>
<dbReference type="STRING" id="7574.A0A1S3ITI6"/>
<dbReference type="InParanoid" id="A0A1S3ITI6"/>
<dbReference type="RefSeq" id="XP_013400844.1">
    <property type="nucleotide sequence ID" value="XM_013545390.1"/>
</dbReference>
<keyword evidence="3" id="KW-0460">Magnesium</keyword>
<evidence type="ECO:0000256" key="1">
    <source>
        <dbReference type="ARBA" id="ARBA00001946"/>
    </source>
</evidence>
<dbReference type="OrthoDB" id="9999587at2759"/>
<name>A0A1S3ITI6_LINAN</name>
<accession>A0A1S3ITI6</accession>
<dbReference type="GO" id="GO:0000287">
    <property type="term" value="F:magnesium ion binding"/>
    <property type="evidence" value="ECO:0007669"/>
    <property type="project" value="TreeGrafter"/>
</dbReference>
<feature type="region of interest" description="Disordered" evidence="4">
    <location>
        <begin position="29"/>
        <end position="55"/>
    </location>
</feature>
<dbReference type="GO" id="GO:0003824">
    <property type="term" value="F:catalytic activity"/>
    <property type="evidence" value="ECO:0007669"/>
    <property type="project" value="InterPro"/>
</dbReference>
<protein>
    <submittedName>
        <fullName evidence="7">Uncharacterized protein LOC106166744</fullName>
    </submittedName>
</protein>
<evidence type="ECO:0000313" key="6">
    <source>
        <dbReference type="Proteomes" id="UP000085678"/>
    </source>
</evidence>
<dbReference type="Gene3D" id="3.10.129.10">
    <property type="entry name" value="Hotdog Thioesterase"/>
    <property type="match status" value="1"/>
</dbReference>
<evidence type="ECO:0000256" key="3">
    <source>
        <dbReference type="ARBA" id="ARBA00022842"/>
    </source>
</evidence>
<reference evidence="7" key="1">
    <citation type="submission" date="2025-08" db="UniProtKB">
        <authorList>
            <consortium name="RefSeq"/>
        </authorList>
    </citation>
    <scope>IDENTIFICATION</scope>
    <source>
        <tissue evidence="7">Gonads</tissue>
    </source>
</reference>
<dbReference type="Pfam" id="PF03328">
    <property type="entry name" value="HpcH_HpaI"/>
    <property type="match status" value="1"/>
</dbReference>
<dbReference type="PANTHER" id="PTHR32308:SF1">
    <property type="entry name" value="HPCH_HPAI ALDOLASE_CITRATE LYASE DOMAIN-CONTAINING PROTEIN"/>
    <property type="match status" value="1"/>
</dbReference>
<dbReference type="InterPro" id="IPR040442">
    <property type="entry name" value="Pyrv_kinase-like_dom_sf"/>
</dbReference>
<gene>
    <name evidence="7" type="primary">LOC106166744</name>
</gene>
<keyword evidence="2" id="KW-0479">Metal-binding</keyword>
<dbReference type="InterPro" id="IPR005000">
    <property type="entry name" value="Aldolase/citrate-lyase_domain"/>
</dbReference>
<dbReference type="Gene3D" id="3.20.20.60">
    <property type="entry name" value="Phosphoenolpyruvate-binding domains"/>
    <property type="match status" value="1"/>
</dbReference>
<dbReference type="KEGG" id="lak:106166744"/>
<proteinExistence type="predicted"/>
<dbReference type="GeneID" id="106166744"/>
<dbReference type="SUPFAM" id="SSF54637">
    <property type="entry name" value="Thioesterase/thiol ester dehydrase-isomerase"/>
    <property type="match status" value="1"/>
</dbReference>
<dbReference type="SUPFAM" id="SSF51621">
    <property type="entry name" value="Phosphoenolpyruvate/pyruvate domain"/>
    <property type="match status" value="1"/>
</dbReference>
<evidence type="ECO:0000259" key="5">
    <source>
        <dbReference type="Pfam" id="PF03328"/>
    </source>
</evidence>
<dbReference type="Proteomes" id="UP000085678">
    <property type="component" value="Unplaced"/>
</dbReference>
<comment type="cofactor">
    <cofactor evidence="1">
        <name>Mg(2+)</name>
        <dbReference type="ChEBI" id="CHEBI:18420"/>
    </cofactor>
</comment>